<evidence type="ECO:0000313" key="2">
    <source>
        <dbReference type="EMBL" id="ORO60233.1"/>
    </source>
</evidence>
<gene>
    <name evidence="2" type="ORF">B7718_06110</name>
</gene>
<dbReference type="Proteomes" id="UP000193350">
    <property type="component" value="Unassembled WGS sequence"/>
</dbReference>
<feature type="transmembrane region" description="Helical" evidence="1">
    <location>
        <begin position="7"/>
        <end position="25"/>
    </location>
</feature>
<evidence type="ECO:0000256" key="1">
    <source>
        <dbReference type="SAM" id="Phobius"/>
    </source>
</evidence>
<dbReference type="RefSeq" id="WP_049477619.1">
    <property type="nucleotide sequence ID" value="NZ_NCUN01000011.1"/>
</dbReference>
<protein>
    <submittedName>
        <fullName evidence="2">Uncharacterized protein</fullName>
    </submittedName>
</protein>
<reference evidence="2 3" key="1">
    <citation type="journal article" date="2016" name="Eur. J. Clin. Microbiol. Infect. Dis.">
        <title>Whole genome sequencing as a tool for phylogenetic analysis of clinical strains of Mitis group streptococci.</title>
        <authorList>
            <person name="Rasmussen L.H."/>
            <person name="Dargis R."/>
            <person name="Hojholt K."/>
            <person name="Christensen J.J."/>
            <person name="Skovgaard O."/>
            <person name="Justesen U.S."/>
            <person name="Rosenvinge F.S."/>
            <person name="Moser C."/>
            <person name="Lukjancenko O."/>
            <person name="Rasmussen S."/>
            <person name="Nielsen X.C."/>
        </authorList>
    </citation>
    <scope>NUCLEOTIDE SEQUENCE [LARGE SCALE GENOMIC DNA]</scope>
    <source>
        <strain evidence="2 3">RH_1735_08</strain>
    </source>
</reference>
<keyword evidence="1" id="KW-0472">Membrane</keyword>
<sequence length="138" mass="16007">MNKRKKWGIIALVICVIGGIIMFSLNHQKEKTLEEKMRIEQDRMALFVVNRVKLKTQNPIETIEFIEFRKNETTGTWRITLVINGEATISLSEDAFGDVIRTSGYYLEDMSVDETDVPYTKTIDNIKIRYLGETKNDE</sequence>
<keyword evidence="1" id="KW-1133">Transmembrane helix</keyword>
<keyword evidence="1" id="KW-0812">Transmembrane</keyword>
<proteinExistence type="predicted"/>
<dbReference type="AlphaFoldDB" id="A0A1X1HHH6"/>
<organism evidence="2 3">
    <name type="scientific">Streptococcus oralis subsp. oralis</name>
    <dbReference type="NCBI Taxonomy" id="1891914"/>
    <lineage>
        <taxon>Bacteria</taxon>
        <taxon>Bacillati</taxon>
        <taxon>Bacillota</taxon>
        <taxon>Bacilli</taxon>
        <taxon>Lactobacillales</taxon>
        <taxon>Streptococcaceae</taxon>
        <taxon>Streptococcus</taxon>
    </lineage>
</organism>
<dbReference type="EMBL" id="NCUN01000011">
    <property type="protein sequence ID" value="ORO60233.1"/>
    <property type="molecule type" value="Genomic_DNA"/>
</dbReference>
<accession>A0A1X1HHH6</accession>
<name>A0A1X1HHH6_STROR</name>
<comment type="caution">
    <text evidence="2">The sequence shown here is derived from an EMBL/GenBank/DDBJ whole genome shotgun (WGS) entry which is preliminary data.</text>
</comment>
<evidence type="ECO:0000313" key="3">
    <source>
        <dbReference type="Proteomes" id="UP000193350"/>
    </source>
</evidence>